<evidence type="ECO:0000313" key="4">
    <source>
        <dbReference type="Proteomes" id="UP000053947"/>
    </source>
</evidence>
<comment type="caution">
    <text evidence="3">The sequence shown here is derived from an EMBL/GenBank/DDBJ whole genome shotgun (WGS) entry which is preliminary data.</text>
</comment>
<dbReference type="PIRSF" id="PIRSF018774">
    <property type="entry name" value="GOGAT_lg_dom1"/>
    <property type="match status" value="1"/>
</dbReference>
<dbReference type="CDD" id="cd01907">
    <property type="entry name" value="GlxB"/>
    <property type="match status" value="1"/>
</dbReference>
<name>A0A0W0GIR3_9CHLR</name>
<dbReference type="Gene3D" id="3.60.20.10">
    <property type="entry name" value="Glutamine Phosphoribosylpyrophosphate, subunit 1, domain 1"/>
    <property type="match status" value="1"/>
</dbReference>
<dbReference type="STRING" id="1217799.DEALK_12540"/>
<gene>
    <name evidence="3" type="ORF">DEALK_12540</name>
</gene>
<reference evidence="3 4" key="1">
    <citation type="submission" date="2015-06" db="EMBL/GenBank/DDBJ databases">
        <title>Genome sequence of the organohalide-respiring Dehalogenimonas alkenigignens type strain (IP3-3T).</title>
        <authorList>
            <person name="Key T.A."/>
            <person name="Richmond D.P."/>
            <person name="Bowman K.S."/>
            <person name="Cho Y.-J."/>
            <person name="Chun J."/>
            <person name="da Costa M.S."/>
            <person name="Rainey F.A."/>
            <person name="Moe W.M."/>
        </authorList>
    </citation>
    <scope>NUCLEOTIDE SEQUENCE [LARGE SCALE GENOMIC DNA]</scope>
    <source>
        <strain evidence="3 4">IP3-3</strain>
    </source>
</reference>
<dbReference type="InterPro" id="IPR012375">
    <property type="entry name" value="Glu_synth_lsu_1"/>
</dbReference>
<keyword evidence="4" id="KW-1185">Reference proteome</keyword>
<dbReference type="PROSITE" id="PS51278">
    <property type="entry name" value="GATASE_TYPE_2"/>
    <property type="match status" value="1"/>
</dbReference>
<dbReference type="EMBL" id="LFDV01000002">
    <property type="protein sequence ID" value="KTB48408.1"/>
    <property type="molecule type" value="Genomic_DNA"/>
</dbReference>
<evidence type="ECO:0000256" key="1">
    <source>
        <dbReference type="PIRSR" id="PIRSR018774-1"/>
    </source>
</evidence>
<dbReference type="Proteomes" id="UP000053947">
    <property type="component" value="Unassembled WGS sequence"/>
</dbReference>
<dbReference type="RefSeq" id="WP_058439396.1">
    <property type="nucleotide sequence ID" value="NZ_KQ758903.1"/>
</dbReference>
<feature type="domain" description="Glutamine amidotransferase type-2" evidence="2">
    <location>
        <begin position="20"/>
        <end position="380"/>
    </location>
</feature>
<dbReference type="PATRIC" id="fig|1217799.6.peg.1299"/>
<evidence type="ECO:0000259" key="2">
    <source>
        <dbReference type="PROSITE" id="PS51278"/>
    </source>
</evidence>
<sequence length="380" mass="42754">MKNLTKVSNYFGDGKVIDACSIFGMMDTSGKCFSGRDITRAIANMHDRGNGLGGGFAVYGLYPQYPDYYAFHIMYDSKEGKNCTEAFLNENFNVHHSEEVPTRPVAAIKNPPMVWRYFLDADRSLREGKLSRDDYVVEKVMYINSVIEDSYVFSSGKNMAAFKGVGYPEEISEYFCLENYNGYLWTAHGRFPTNTKGWWGGAHPFNILDWTVVHNGEISSYGINRRYLEQFGYHCTLQTDTEVVAYAVDLLVRKHNLPIELVAEIFAPPLWSEIERRPAREQELLRALRQVYGSLLMNGPFTIILAHEGEMIGLTDRIRLRPLTVGEKGSMLYLSSEEAAIRLICPDLDRAWIPMGGEPVIGSLKHPLGTAKEAVAGGVA</sequence>
<dbReference type="InterPro" id="IPR017932">
    <property type="entry name" value="GATase_2_dom"/>
</dbReference>
<accession>A0A0W0GIR3</accession>
<proteinExistence type="predicted"/>
<dbReference type="AlphaFoldDB" id="A0A0W0GIR3"/>
<dbReference type="Pfam" id="PF00310">
    <property type="entry name" value="GATase_2"/>
    <property type="match status" value="1"/>
</dbReference>
<dbReference type="InterPro" id="IPR029055">
    <property type="entry name" value="Ntn_hydrolases_N"/>
</dbReference>
<protein>
    <submittedName>
        <fullName evidence="3">Glutamate synthase (NADPH) GltB1 subunit</fullName>
    </submittedName>
</protein>
<feature type="active site" description="For GATase activity" evidence="1">
    <location>
        <position position="20"/>
    </location>
</feature>
<dbReference type="SUPFAM" id="SSF56235">
    <property type="entry name" value="N-terminal nucleophile aminohydrolases (Ntn hydrolases)"/>
    <property type="match status" value="1"/>
</dbReference>
<dbReference type="OrthoDB" id="9770094at2"/>
<evidence type="ECO:0000313" key="3">
    <source>
        <dbReference type="EMBL" id="KTB48408.1"/>
    </source>
</evidence>
<organism evidence="3 4">
    <name type="scientific">Dehalogenimonas alkenigignens</name>
    <dbReference type="NCBI Taxonomy" id="1217799"/>
    <lineage>
        <taxon>Bacteria</taxon>
        <taxon>Bacillati</taxon>
        <taxon>Chloroflexota</taxon>
        <taxon>Dehalococcoidia</taxon>
        <taxon>Dehalococcoidales</taxon>
        <taxon>Dehalococcoidaceae</taxon>
        <taxon>Dehalogenimonas</taxon>
    </lineage>
</organism>